<dbReference type="GO" id="GO:0006355">
    <property type="term" value="P:regulation of DNA-templated transcription"/>
    <property type="evidence" value="ECO:0007669"/>
    <property type="project" value="InterPro"/>
</dbReference>
<evidence type="ECO:0000313" key="2">
    <source>
        <dbReference type="EMBL" id="KAJ8048804.1"/>
    </source>
</evidence>
<dbReference type="OrthoDB" id="2505440at2759"/>
<dbReference type="AlphaFoldDB" id="A0A9Q1CQL3"/>
<name>A0A9Q1CQL3_HOLLE</name>
<comment type="caution">
    <text evidence="2">The sequence shown here is derived from an EMBL/GenBank/DDBJ whole genome shotgun (WGS) entry which is preliminary data.</text>
</comment>
<dbReference type="InterPro" id="IPR003173">
    <property type="entry name" value="PC4_C"/>
</dbReference>
<evidence type="ECO:0000313" key="3">
    <source>
        <dbReference type="Proteomes" id="UP001152320"/>
    </source>
</evidence>
<dbReference type="EMBL" id="JAIZAY010000001">
    <property type="protein sequence ID" value="KAJ8048804.1"/>
    <property type="molecule type" value="Genomic_DNA"/>
</dbReference>
<dbReference type="GO" id="GO:0003677">
    <property type="term" value="F:DNA binding"/>
    <property type="evidence" value="ECO:0007669"/>
    <property type="project" value="InterPro"/>
</dbReference>
<evidence type="ECO:0000259" key="1">
    <source>
        <dbReference type="Pfam" id="PF02229"/>
    </source>
</evidence>
<reference evidence="2" key="1">
    <citation type="submission" date="2021-10" db="EMBL/GenBank/DDBJ databases">
        <title>Tropical sea cucumber genome reveals ecological adaptation and Cuvierian tubules defense mechanism.</title>
        <authorList>
            <person name="Chen T."/>
        </authorList>
    </citation>
    <scope>NUCLEOTIDE SEQUENCE</scope>
    <source>
        <strain evidence="2">Nanhai2018</strain>
        <tissue evidence="2">Muscle</tissue>
    </source>
</reference>
<accession>A0A9Q1CQL3</accession>
<feature type="domain" description="Transcriptional coactivator p15 (PC4) C-terminal" evidence="1">
    <location>
        <begin position="14"/>
        <end position="66"/>
    </location>
</feature>
<organism evidence="2 3">
    <name type="scientific">Holothuria leucospilota</name>
    <name type="common">Black long sea cucumber</name>
    <name type="synonym">Mertensiothuria leucospilota</name>
    <dbReference type="NCBI Taxonomy" id="206669"/>
    <lineage>
        <taxon>Eukaryota</taxon>
        <taxon>Metazoa</taxon>
        <taxon>Echinodermata</taxon>
        <taxon>Eleutherozoa</taxon>
        <taxon>Echinozoa</taxon>
        <taxon>Holothuroidea</taxon>
        <taxon>Aspidochirotacea</taxon>
        <taxon>Aspidochirotida</taxon>
        <taxon>Holothuriidae</taxon>
        <taxon>Holothuria</taxon>
    </lineage>
</organism>
<dbReference type="Proteomes" id="UP001152320">
    <property type="component" value="Chromosome 1"/>
</dbReference>
<protein>
    <recommendedName>
        <fullName evidence="1">Transcriptional coactivator p15 (PC4) C-terminal domain-containing protein</fullName>
    </recommendedName>
</protein>
<dbReference type="InterPro" id="IPR009044">
    <property type="entry name" value="ssDNA-bd_transcriptional_reg"/>
</dbReference>
<sequence length="234" mass="27138">MNEVVPNDSKKRFHLGGSYFVVLQRYRGSVFVCIREYHYDEHHIPVLAGKRGINLRIPEWNKLYEHSEQITAAVEKLVDQIDLSKSGITAVKAEQDLVEFIFAAMVDTVIYKWFQIHCEGCQEHYPSQRDHACLNYGSMDSLIGLYFREFHLLVCTDWVVGACQTYLKHTQYHVIVSMVEDLRKQWVNSPQLAADAIENSSLKKTVRDDIETDVVSKWLGDVKFHDHIELSYSL</sequence>
<proteinExistence type="predicted"/>
<keyword evidence="3" id="KW-1185">Reference proteome</keyword>
<dbReference type="Pfam" id="PF02229">
    <property type="entry name" value="PC4"/>
    <property type="match status" value="1"/>
</dbReference>
<dbReference type="Gene3D" id="2.30.31.10">
    <property type="entry name" value="Transcriptional Coactivator Pc4, Chain A"/>
    <property type="match status" value="1"/>
</dbReference>
<dbReference type="SUPFAM" id="SSF54447">
    <property type="entry name" value="ssDNA-binding transcriptional regulator domain"/>
    <property type="match status" value="1"/>
</dbReference>
<gene>
    <name evidence="2" type="ORF">HOLleu_01270</name>
</gene>